<keyword evidence="2" id="KW-1185">Reference proteome</keyword>
<sequence length="135" mass="14984">MVRVTLERSVSRSGGHQELKIAYIVSPSGVRPLKIGPGAKPAAKTYARGAAYDVDASLSQGEYLVHIRINRNHMGRIRGEIRVLDHLGREVLRLVLRRRKLRLSGGDPSLAWIAWAALKEAGLEKIVRRSQVSVE</sequence>
<dbReference type="STRING" id="1198449.ACAM_0155"/>
<protein>
    <submittedName>
        <fullName evidence="1">Uncharacterized protein</fullName>
    </submittedName>
</protein>
<evidence type="ECO:0000313" key="1">
    <source>
        <dbReference type="EMBL" id="BAN89624.1"/>
    </source>
</evidence>
<dbReference type="AlphaFoldDB" id="U3TE81"/>
<dbReference type="OrthoDB" id="14667at2157"/>
<dbReference type="EMBL" id="AP012489">
    <property type="protein sequence ID" value="BAN89624.1"/>
    <property type="molecule type" value="Genomic_DNA"/>
</dbReference>
<dbReference type="GeneID" id="17109703"/>
<evidence type="ECO:0000313" key="2">
    <source>
        <dbReference type="Proteomes" id="UP000016887"/>
    </source>
</evidence>
<reference evidence="1 2" key="1">
    <citation type="journal article" date="2013" name="Appl. Environ. Microbiol.">
        <title>Variation of the Virus-Related Elements within Syntenic Genomes of the Hyperthermophilic Archaeon Aeropyrum.</title>
        <authorList>
            <person name="Daifuku T."/>
            <person name="Yoshida T."/>
            <person name="Kitamura T."/>
            <person name="Kawaichi S."/>
            <person name="Inoue T."/>
            <person name="Nomura K."/>
            <person name="Yoshida Y."/>
            <person name="Kuno S."/>
            <person name="Sako Y."/>
        </authorList>
    </citation>
    <scope>NUCLEOTIDE SEQUENCE [LARGE SCALE GENOMIC DNA]</scope>
    <source>
        <strain evidence="1 2">SY1</strain>
    </source>
</reference>
<dbReference type="RefSeq" id="WP_022540904.1">
    <property type="nucleotide sequence ID" value="NC_022521.1"/>
</dbReference>
<dbReference type="KEGG" id="acj:ACAM_0155"/>
<accession>U3TE81</accession>
<dbReference type="eggNOG" id="arCOG04062">
    <property type="taxonomic scope" value="Archaea"/>
</dbReference>
<name>U3TE81_9CREN</name>
<proteinExistence type="predicted"/>
<organism evidence="1 2">
    <name type="scientific">Aeropyrum camini SY1 = JCM 12091</name>
    <dbReference type="NCBI Taxonomy" id="1198449"/>
    <lineage>
        <taxon>Archaea</taxon>
        <taxon>Thermoproteota</taxon>
        <taxon>Thermoprotei</taxon>
        <taxon>Desulfurococcales</taxon>
        <taxon>Desulfurococcaceae</taxon>
        <taxon>Aeropyrum</taxon>
    </lineage>
</organism>
<gene>
    <name evidence="1" type="ORF">ACAM_0155</name>
</gene>
<dbReference type="Proteomes" id="UP000016887">
    <property type="component" value="Chromosome"/>
</dbReference>